<evidence type="ECO:0000256" key="10">
    <source>
        <dbReference type="ARBA" id="ARBA00023180"/>
    </source>
</evidence>
<dbReference type="InterPro" id="IPR013162">
    <property type="entry name" value="CD80_C2-set"/>
</dbReference>
<keyword evidence="4" id="KW-0732">Signal</keyword>
<feature type="region of interest" description="Disordered" evidence="11">
    <location>
        <begin position="1"/>
        <end position="21"/>
    </location>
</feature>
<dbReference type="SUPFAM" id="SSF48726">
    <property type="entry name" value="Immunoglobulin"/>
    <property type="match status" value="2"/>
</dbReference>
<evidence type="ECO:0000313" key="14">
    <source>
        <dbReference type="Proteomes" id="UP000472267"/>
    </source>
</evidence>
<dbReference type="PANTHER" id="PTHR23277:SF107">
    <property type="entry name" value="HEMICENTIN-1"/>
    <property type="match status" value="1"/>
</dbReference>
<dbReference type="PANTHER" id="PTHR23277">
    <property type="entry name" value="NECTIN-RELATED"/>
    <property type="match status" value="1"/>
</dbReference>
<keyword evidence="5" id="KW-0677">Repeat</keyword>
<dbReference type="GO" id="GO:0016020">
    <property type="term" value="C:membrane"/>
    <property type="evidence" value="ECO:0007669"/>
    <property type="project" value="UniProtKB-SubCell"/>
</dbReference>
<evidence type="ECO:0000256" key="8">
    <source>
        <dbReference type="ARBA" id="ARBA00023136"/>
    </source>
</evidence>
<dbReference type="InterPro" id="IPR003599">
    <property type="entry name" value="Ig_sub"/>
</dbReference>
<comment type="subcellular location">
    <subcellularLocation>
        <location evidence="1">Membrane</location>
        <topology evidence="1">Single-pass membrane protein</topology>
    </subcellularLocation>
</comment>
<dbReference type="Ensembl" id="ENSSFAT00005022094.1">
    <property type="protein sequence ID" value="ENSSFAP00005021223.1"/>
    <property type="gene ID" value="ENSSFAG00005011060.1"/>
</dbReference>
<dbReference type="InterPro" id="IPR013106">
    <property type="entry name" value="Ig_V-set"/>
</dbReference>
<evidence type="ECO:0000256" key="11">
    <source>
        <dbReference type="SAM" id="MobiDB-lite"/>
    </source>
</evidence>
<dbReference type="Gene3D" id="2.60.40.10">
    <property type="entry name" value="Immunoglobulins"/>
    <property type="match status" value="2"/>
</dbReference>
<dbReference type="GO" id="GO:0007156">
    <property type="term" value="P:homophilic cell adhesion via plasma membrane adhesion molecules"/>
    <property type="evidence" value="ECO:0007669"/>
    <property type="project" value="TreeGrafter"/>
</dbReference>
<organism evidence="13 14">
    <name type="scientific">Salarias fasciatus</name>
    <name type="common">Jewelled blenny</name>
    <name type="synonym">Blennius fasciatus</name>
    <dbReference type="NCBI Taxonomy" id="181472"/>
    <lineage>
        <taxon>Eukaryota</taxon>
        <taxon>Metazoa</taxon>
        <taxon>Chordata</taxon>
        <taxon>Craniata</taxon>
        <taxon>Vertebrata</taxon>
        <taxon>Euteleostomi</taxon>
        <taxon>Actinopterygii</taxon>
        <taxon>Neopterygii</taxon>
        <taxon>Teleostei</taxon>
        <taxon>Neoteleostei</taxon>
        <taxon>Acanthomorphata</taxon>
        <taxon>Ovalentaria</taxon>
        <taxon>Blenniimorphae</taxon>
        <taxon>Blenniiformes</taxon>
        <taxon>Blennioidei</taxon>
        <taxon>Blenniidae</taxon>
        <taxon>Salariinae</taxon>
        <taxon>Salarias</taxon>
    </lineage>
</organism>
<protein>
    <recommendedName>
        <fullName evidence="12">Ig-like domain-containing protein</fullName>
    </recommendedName>
</protein>
<evidence type="ECO:0000256" key="3">
    <source>
        <dbReference type="ARBA" id="ARBA00022692"/>
    </source>
</evidence>
<keyword evidence="10" id="KW-0325">Glycoprotein</keyword>
<name>A0A672GR16_SALFA</name>
<dbReference type="SMART" id="SM00409">
    <property type="entry name" value="IG"/>
    <property type="match status" value="1"/>
</dbReference>
<dbReference type="AlphaFoldDB" id="A0A672GR16"/>
<feature type="domain" description="Ig-like" evidence="12">
    <location>
        <begin position="144"/>
        <end position="240"/>
    </location>
</feature>
<proteinExistence type="inferred from homology"/>
<dbReference type="Proteomes" id="UP000472267">
    <property type="component" value="Chromosome 14"/>
</dbReference>
<feature type="domain" description="Ig-like" evidence="12">
    <location>
        <begin position="37"/>
        <end position="139"/>
    </location>
</feature>
<dbReference type="InterPro" id="IPR036179">
    <property type="entry name" value="Ig-like_dom_sf"/>
</dbReference>
<evidence type="ECO:0000256" key="7">
    <source>
        <dbReference type="ARBA" id="ARBA00022989"/>
    </source>
</evidence>
<comment type="similarity">
    <text evidence="2">Belongs to the nectin family.</text>
</comment>
<dbReference type="PROSITE" id="PS50835">
    <property type="entry name" value="IG_LIKE"/>
    <property type="match status" value="2"/>
</dbReference>
<dbReference type="InterPro" id="IPR007110">
    <property type="entry name" value="Ig-like_dom"/>
</dbReference>
<keyword evidence="7" id="KW-1133">Transmembrane helix</keyword>
<dbReference type="Pfam" id="PF07686">
    <property type="entry name" value="V-set"/>
    <property type="match status" value="1"/>
</dbReference>
<evidence type="ECO:0000256" key="1">
    <source>
        <dbReference type="ARBA" id="ARBA00004167"/>
    </source>
</evidence>
<dbReference type="InParanoid" id="A0A672GR16"/>
<dbReference type="GO" id="GO:0005912">
    <property type="term" value="C:adherens junction"/>
    <property type="evidence" value="ECO:0007669"/>
    <property type="project" value="TreeGrafter"/>
</dbReference>
<reference evidence="13" key="1">
    <citation type="submission" date="2019-06" db="EMBL/GenBank/DDBJ databases">
        <authorList>
            <consortium name="Wellcome Sanger Institute Data Sharing"/>
        </authorList>
    </citation>
    <scope>NUCLEOTIDE SEQUENCE [LARGE SCALE GENOMIC DNA]</scope>
</reference>
<reference evidence="13" key="2">
    <citation type="submission" date="2025-08" db="UniProtKB">
        <authorList>
            <consortium name="Ensembl"/>
        </authorList>
    </citation>
    <scope>IDENTIFICATION</scope>
</reference>
<keyword evidence="6" id="KW-0130">Cell adhesion</keyword>
<dbReference type="InterPro" id="IPR013783">
    <property type="entry name" value="Ig-like_fold"/>
</dbReference>
<reference evidence="13" key="3">
    <citation type="submission" date="2025-09" db="UniProtKB">
        <authorList>
            <consortium name="Ensembl"/>
        </authorList>
    </citation>
    <scope>IDENTIFICATION</scope>
</reference>
<dbReference type="Pfam" id="PF08205">
    <property type="entry name" value="C2-set_2"/>
    <property type="match status" value="1"/>
</dbReference>
<keyword evidence="8" id="KW-0472">Membrane</keyword>
<evidence type="ECO:0000313" key="13">
    <source>
        <dbReference type="Ensembl" id="ENSSFAP00005021223.1"/>
    </source>
</evidence>
<evidence type="ECO:0000256" key="6">
    <source>
        <dbReference type="ARBA" id="ARBA00022889"/>
    </source>
</evidence>
<dbReference type="InterPro" id="IPR051427">
    <property type="entry name" value="Nectin/Nectin-like"/>
</dbReference>
<evidence type="ECO:0000256" key="9">
    <source>
        <dbReference type="ARBA" id="ARBA00023157"/>
    </source>
</evidence>
<evidence type="ECO:0000256" key="4">
    <source>
        <dbReference type="ARBA" id="ARBA00022729"/>
    </source>
</evidence>
<evidence type="ECO:0000259" key="12">
    <source>
        <dbReference type="PROSITE" id="PS50835"/>
    </source>
</evidence>
<evidence type="ECO:0000256" key="5">
    <source>
        <dbReference type="ARBA" id="ARBA00022737"/>
    </source>
</evidence>
<dbReference type="GO" id="GO:0007157">
    <property type="term" value="P:heterophilic cell-cell adhesion via plasma membrane cell adhesion molecules"/>
    <property type="evidence" value="ECO:0007669"/>
    <property type="project" value="TreeGrafter"/>
</dbReference>
<keyword evidence="9" id="KW-1015">Disulfide bond</keyword>
<keyword evidence="14" id="KW-1185">Reference proteome</keyword>
<keyword evidence="3" id="KW-0812">Transmembrane</keyword>
<accession>A0A672GR16</accession>
<sequence length="345" mass="37833">MPELSAGASQAGHGLNERCSGSAGDSRLMKKFVFTDERVHVSPNLTAPLGGGVYLSCRYRGQSEILSAQWKRRVSSRSKAKRLAGFSNGKAFSRDDFSPPSSLTNLTVQMKVSSVAAEGEYVCEFQSEEEDFFESVFVTVVARPEVQTLVQAETVNNTHYQTARCSAVGGRPTARISWLVGGLPPSDHLFAVNTSEAPQSDGTSTLSSALTFPTHLQDQDSLLCLVHHPALAQPQLAAVRVETFGKLPLCLCEGYGTEKSHKLISHRSAESIQNRQPCSPVDQTFSPNFKVVHTIRCRRSMRTNNSGSNAENIQQRCFDFVPYASTHLRLLEEDGGSHFMTYRAI</sequence>
<evidence type="ECO:0000256" key="2">
    <source>
        <dbReference type="ARBA" id="ARBA00007810"/>
    </source>
</evidence>